<evidence type="ECO:0000256" key="2">
    <source>
        <dbReference type="ARBA" id="ARBA00004370"/>
    </source>
</evidence>
<feature type="domain" description="GGDEF" evidence="9">
    <location>
        <begin position="322"/>
        <end position="455"/>
    </location>
</feature>
<dbReference type="EMBL" id="PIPP01000002">
    <property type="protein sequence ID" value="RUO37552.1"/>
    <property type="molecule type" value="Genomic_DNA"/>
</dbReference>
<dbReference type="InterPro" id="IPR052155">
    <property type="entry name" value="Biofilm_reg_signaling"/>
</dbReference>
<dbReference type="AlphaFoldDB" id="A0A432WUV7"/>
<dbReference type="InterPro" id="IPR000160">
    <property type="entry name" value="GGDEF_dom"/>
</dbReference>
<feature type="transmembrane region" description="Helical" evidence="6">
    <location>
        <begin position="257"/>
        <end position="276"/>
    </location>
</feature>
<organism evidence="10 11">
    <name type="scientific">Aliidiomarina shirensis</name>
    <dbReference type="NCBI Taxonomy" id="1048642"/>
    <lineage>
        <taxon>Bacteria</taxon>
        <taxon>Pseudomonadati</taxon>
        <taxon>Pseudomonadota</taxon>
        <taxon>Gammaproteobacteria</taxon>
        <taxon>Alteromonadales</taxon>
        <taxon>Idiomarinaceae</taxon>
        <taxon>Aliidiomarina</taxon>
    </lineage>
</organism>
<dbReference type="SMART" id="SM00052">
    <property type="entry name" value="EAL"/>
    <property type="match status" value="1"/>
</dbReference>
<evidence type="ECO:0000256" key="6">
    <source>
        <dbReference type="SAM" id="Phobius"/>
    </source>
</evidence>
<evidence type="ECO:0000313" key="11">
    <source>
        <dbReference type="Proteomes" id="UP000286934"/>
    </source>
</evidence>
<protein>
    <submittedName>
        <fullName evidence="10">Bifunctional diguanylate cyclase/phosphodiesterase</fullName>
    </submittedName>
</protein>
<dbReference type="NCBIfam" id="TIGR00254">
    <property type="entry name" value="GGDEF"/>
    <property type="match status" value="1"/>
</dbReference>
<evidence type="ECO:0000313" key="10">
    <source>
        <dbReference type="EMBL" id="RUO37552.1"/>
    </source>
</evidence>
<keyword evidence="4 6" id="KW-1133">Transmembrane helix</keyword>
<comment type="subcellular location">
    <subcellularLocation>
        <location evidence="2">Membrane</location>
    </subcellularLocation>
</comment>
<dbReference type="PANTHER" id="PTHR44757:SF2">
    <property type="entry name" value="BIOFILM ARCHITECTURE MAINTENANCE PROTEIN MBAA"/>
    <property type="match status" value="1"/>
</dbReference>
<dbReference type="CDD" id="cd01948">
    <property type="entry name" value="EAL"/>
    <property type="match status" value="1"/>
</dbReference>
<evidence type="ECO:0000256" key="5">
    <source>
        <dbReference type="ARBA" id="ARBA00023136"/>
    </source>
</evidence>
<evidence type="ECO:0000259" key="9">
    <source>
        <dbReference type="PROSITE" id="PS50887"/>
    </source>
</evidence>
<keyword evidence="3 6" id="KW-0812">Transmembrane</keyword>
<feature type="domain" description="EAL" evidence="8">
    <location>
        <begin position="464"/>
        <end position="715"/>
    </location>
</feature>
<dbReference type="Gene3D" id="3.30.450.350">
    <property type="entry name" value="CHASE domain"/>
    <property type="match status" value="1"/>
</dbReference>
<dbReference type="OrthoDB" id="6597954at2"/>
<comment type="cofactor">
    <cofactor evidence="1">
        <name>Mg(2+)</name>
        <dbReference type="ChEBI" id="CHEBI:18420"/>
    </cofactor>
</comment>
<dbReference type="RefSeq" id="WP_126806887.1">
    <property type="nucleotide sequence ID" value="NZ_PIPP01000002.1"/>
</dbReference>
<accession>A0A432WUV7</accession>
<dbReference type="PROSITE" id="PS50887">
    <property type="entry name" value="GGDEF"/>
    <property type="match status" value="1"/>
</dbReference>
<dbReference type="InterPro" id="IPR042240">
    <property type="entry name" value="CHASE_sf"/>
</dbReference>
<dbReference type="CDD" id="cd01949">
    <property type="entry name" value="GGDEF"/>
    <property type="match status" value="1"/>
</dbReference>
<dbReference type="SUPFAM" id="SSF141868">
    <property type="entry name" value="EAL domain-like"/>
    <property type="match status" value="1"/>
</dbReference>
<dbReference type="InterPro" id="IPR043128">
    <property type="entry name" value="Rev_trsase/Diguanyl_cyclase"/>
</dbReference>
<dbReference type="GO" id="GO:0003824">
    <property type="term" value="F:catalytic activity"/>
    <property type="evidence" value="ECO:0007669"/>
    <property type="project" value="UniProtKB-ARBA"/>
</dbReference>
<dbReference type="Gene3D" id="3.20.20.450">
    <property type="entry name" value="EAL domain"/>
    <property type="match status" value="1"/>
</dbReference>
<dbReference type="FunFam" id="3.30.70.270:FF:000001">
    <property type="entry name" value="Diguanylate cyclase domain protein"/>
    <property type="match status" value="1"/>
</dbReference>
<sequence>MRAKVWIFGVSIAVFLCSELVVARIVSADRASVVETNRYVGLEQLSTVRARLEGLLQANLIAIRQLRTELTLNPDIEEERFRRISSSLLTAELHILHLAVGKNYRIAMIYPLEGNESAMGFDYRSQPDQLNSLMAAIDTGEITINGPVPLVQGGEALIARVPVPNGENPAHLIISQVINHEKLFRDAGLGEHPFLEIGLRGRDGEGLAGDVIFGDEQLWQSDPITQDVLLPTGSWVLAAAPANGTWIPDDYPSATSWLVGTLVSLLLAVLTGMILLNQHRLREAFSLITRQARFDTLTELPNRHYFQEQLTNYLHGCERRREKCALLFIDLDHFKEVNDALGHAAGDELLVTIANRLRASLRKDDIVARLGGDEFVVVMKNITEAMHAQIQAQKLQQHIHEPVTLGNQDVIVNSSIGIAIYPGDGENVNELLKAADLAMYNAKNTGRGTTSFFNAELREQAASHIELHHAIMLGLKNGEFFIDYQPVVNSKDGSLHSVEALVRWQHPQHGLMPPKAFIPIAEKSGAIRELGNFVLNQTCLDIPKLRKANIMGRVAVNFSSHQFYDQMAVDTWFEILAKHEISPDNFTFEITESMLLPDRERQRDLLLSIHHKGIQLAIDDFGTGYSSTSYLQHFPVSMLKIDKSFVDRVPEDKHQTALLTALIHMARALEIDVVAEGVEQVNQVEFLNKHCADLIQGFYFARPMPIAALVERYGQ</sequence>
<gene>
    <name evidence="10" type="ORF">CWE13_06245</name>
</gene>
<dbReference type="Pfam" id="PF00990">
    <property type="entry name" value="GGDEF"/>
    <property type="match status" value="1"/>
</dbReference>
<dbReference type="GO" id="GO:0007165">
    <property type="term" value="P:signal transduction"/>
    <property type="evidence" value="ECO:0007669"/>
    <property type="project" value="UniProtKB-ARBA"/>
</dbReference>
<evidence type="ECO:0000259" key="8">
    <source>
        <dbReference type="PROSITE" id="PS50883"/>
    </source>
</evidence>
<evidence type="ECO:0000256" key="3">
    <source>
        <dbReference type="ARBA" id="ARBA00022692"/>
    </source>
</evidence>
<proteinExistence type="predicted"/>
<dbReference type="SUPFAM" id="SSF55073">
    <property type="entry name" value="Nucleotide cyclase"/>
    <property type="match status" value="1"/>
</dbReference>
<dbReference type="PROSITE" id="PS50839">
    <property type="entry name" value="CHASE"/>
    <property type="match status" value="1"/>
</dbReference>
<dbReference type="InterPro" id="IPR006189">
    <property type="entry name" value="CHASE_dom"/>
</dbReference>
<dbReference type="Pfam" id="PF00563">
    <property type="entry name" value="EAL"/>
    <property type="match status" value="1"/>
</dbReference>
<keyword evidence="5 6" id="KW-0472">Membrane</keyword>
<feature type="domain" description="CHASE" evidence="7">
    <location>
        <begin position="106"/>
        <end position="163"/>
    </location>
</feature>
<keyword evidence="11" id="KW-1185">Reference proteome</keyword>
<dbReference type="PROSITE" id="PS50883">
    <property type="entry name" value="EAL"/>
    <property type="match status" value="1"/>
</dbReference>
<evidence type="ECO:0000259" key="7">
    <source>
        <dbReference type="PROSITE" id="PS50839"/>
    </source>
</evidence>
<name>A0A432WUV7_9GAMM</name>
<dbReference type="Pfam" id="PF03924">
    <property type="entry name" value="CHASE"/>
    <property type="match status" value="1"/>
</dbReference>
<dbReference type="InterPro" id="IPR035919">
    <property type="entry name" value="EAL_sf"/>
</dbReference>
<evidence type="ECO:0000256" key="4">
    <source>
        <dbReference type="ARBA" id="ARBA00022989"/>
    </source>
</evidence>
<dbReference type="Gene3D" id="3.30.70.270">
    <property type="match status" value="1"/>
</dbReference>
<dbReference type="PANTHER" id="PTHR44757">
    <property type="entry name" value="DIGUANYLATE CYCLASE DGCP"/>
    <property type="match status" value="1"/>
</dbReference>
<dbReference type="SMART" id="SM01079">
    <property type="entry name" value="CHASE"/>
    <property type="match status" value="1"/>
</dbReference>
<reference evidence="11" key="1">
    <citation type="journal article" date="2018" name="Front. Microbiol.">
        <title>Genome-Based Analysis Reveals the Taxonomy and Diversity of the Family Idiomarinaceae.</title>
        <authorList>
            <person name="Liu Y."/>
            <person name="Lai Q."/>
            <person name="Shao Z."/>
        </authorList>
    </citation>
    <scope>NUCLEOTIDE SEQUENCE [LARGE SCALE GENOMIC DNA]</scope>
    <source>
        <strain evidence="11">AIS</strain>
    </source>
</reference>
<dbReference type="GO" id="GO:0016020">
    <property type="term" value="C:membrane"/>
    <property type="evidence" value="ECO:0007669"/>
    <property type="project" value="UniProtKB-SubCell"/>
</dbReference>
<dbReference type="Proteomes" id="UP000286934">
    <property type="component" value="Unassembled WGS sequence"/>
</dbReference>
<dbReference type="SMART" id="SM00267">
    <property type="entry name" value="GGDEF"/>
    <property type="match status" value="1"/>
</dbReference>
<dbReference type="InterPro" id="IPR029787">
    <property type="entry name" value="Nucleotide_cyclase"/>
</dbReference>
<evidence type="ECO:0000256" key="1">
    <source>
        <dbReference type="ARBA" id="ARBA00001946"/>
    </source>
</evidence>
<dbReference type="InterPro" id="IPR001633">
    <property type="entry name" value="EAL_dom"/>
</dbReference>
<comment type="caution">
    <text evidence="10">The sequence shown here is derived from an EMBL/GenBank/DDBJ whole genome shotgun (WGS) entry which is preliminary data.</text>
</comment>